<proteinExistence type="predicted"/>
<dbReference type="OrthoDB" id="324164at2759"/>
<feature type="compositionally biased region" description="Polar residues" evidence="1">
    <location>
        <begin position="54"/>
        <end position="66"/>
    </location>
</feature>
<accession>A0A8S1MTB0</accession>
<evidence type="ECO:0000256" key="1">
    <source>
        <dbReference type="SAM" id="MobiDB-lite"/>
    </source>
</evidence>
<feature type="region of interest" description="Disordered" evidence="1">
    <location>
        <begin position="26"/>
        <end position="111"/>
    </location>
</feature>
<feature type="compositionally biased region" description="Low complexity" evidence="1">
    <location>
        <begin position="80"/>
        <end position="95"/>
    </location>
</feature>
<keyword evidence="3" id="KW-1185">Reference proteome</keyword>
<evidence type="ECO:0000313" key="3">
    <source>
        <dbReference type="Proteomes" id="UP000692954"/>
    </source>
</evidence>
<organism evidence="2 3">
    <name type="scientific">Paramecium sonneborni</name>
    <dbReference type="NCBI Taxonomy" id="65129"/>
    <lineage>
        <taxon>Eukaryota</taxon>
        <taxon>Sar</taxon>
        <taxon>Alveolata</taxon>
        <taxon>Ciliophora</taxon>
        <taxon>Intramacronucleata</taxon>
        <taxon>Oligohymenophorea</taxon>
        <taxon>Peniculida</taxon>
        <taxon>Parameciidae</taxon>
        <taxon>Paramecium</taxon>
    </lineage>
</organism>
<feature type="compositionally biased region" description="Basic residues" evidence="1">
    <location>
        <begin position="35"/>
        <end position="44"/>
    </location>
</feature>
<name>A0A8S1MTB0_9CILI</name>
<reference evidence="2" key="1">
    <citation type="submission" date="2021-01" db="EMBL/GenBank/DDBJ databases">
        <authorList>
            <consortium name="Genoscope - CEA"/>
            <person name="William W."/>
        </authorList>
    </citation>
    <scope>NUCLEOTIDE SEQUENCE</scope>
</reference>
<sequence>MQSPYVRKRYPSKTIVVKKNNQFFSSAEQGDKKIKSSRVNKAIRKKGDFHDNQEQFQISKATQKAQHSSESESDSDESFQKSILSESSKSSVRSAKTIKSKSSKRQKNNIKDLTQNLIQQYQTILRKADSQMTQQKQEEIQQKMLDRIAEQATAQMYVQPYKDSQLCESDEENSDHLSQLFSDLANGNDKSDKSDNSIISLEVIQAQNYISNRSQKDIQSPGTPESSIQIPNVDLSIKIKQLSQVYKNNIQKYY</sequence>
<feature type="compositionally biased region" description="Basic residues" evidence="1">
    <location>
        <begin position="96"/>
        <end position="108"/>
    </location>
</feature>
<dbReference type="EMBL" id="CAJJDN010000046">
    <property type="protein sequence ID" value="CAD8084277.1"/>
    <property type="molecule type" value="Genomic_DNA"/>
</dbReference>
<dbReference type="Proteomes" id="UP000692954">
    <property type="component" value="Unassembled WGS sequence"/>
</dbReference>
<comment type="caution">
    <text evidence="2">The sequence shown here is derived from an EMBL/GenBank/DDBJ whole genome shotgun (WGS) entry which is preliminary data.</text>
</comment>
<dbReference type="AlphaFoldDB" id="A0A8S1MTB0"/>
<evidence type="ECO:0000313" key="2">
    <source>
        <dbReference type="EMBL" id="CAD8084277.1"/>
    </source>
</evidence>
<protein>
    <submittedName>
        <fullName evidence="2">Uncharacterized protein</fullName>
    </submittedName>
</protein>
<gene>
    <name evidence="2" type="ORF">PSON_ATCC_30995.1.T0460170</name>
</gene>